<comment type="pathway">
    <text evidence="4">Cofactor metabolism; pyridoxal 5'-phosphate salvage; pyridoxal 5'-phosphate from pyridoxine 5'-phosphate: step 1/1.</text>
</comment>
<dbReference type="Pfam" id="PF10590">
    <property type="entry name" value="PNP_phzG_C"/>
    <property type="match status" value="1"/>
</dbReference>
<dbReference type="PIRSF" id="PIRSF000190">
    <property type="entry name" value="Pyd_amn-ph_oxd"/>
    <property type="match status" value="1"/>
</dbReference>
<dbReference type="Pfam" id="PF01243">
    <property type="entry name" value="PNPOx_N"/>
    <property type="match status" value="1"/>
</dbReference>
<evidence type="ECO:0000256" key="8">
    <source>
        <dbReference type="ARBA" id="ARBA00022630"/>
    </source>
</evidence>
<reference evidence="15" key="1">
    <citation type="submission" date="2025-08" db="UniProtKB">
        <authorList>
            <consortium name="RefSeq"/>
        </authorList>
    </citation>
    <scope>IDENTIFICATION</scope>
</reference>
<feature type="domain" description="Pyridoxamine 5'-phosphate oxidase N-terminal" evidence="12">
    <location>
        <begin position="61"/>
        <end position="178"/>
    </location>
</feature>
<keyword evidence="9" id="KW-0288">FMN</keyword>
<dbReference type="NCBIfam" id="TIGR00558">
    <property type="entry name" value="pdxH"/>
    <property type="match status" value="1"/>
</dbReference>
<evidence type="ECO:0000256" key="6">
    <source>
        <dbReference type="ARBA" id="ARBA00011738"/>
    </source>
</evidence>
<evidence type="ECO:0000256" key="10">
    <source>
        <dbReference type="ARBA" id="ARBA00023002"/>
    </source>
</evidence>
<keyword evidence="10" id="KW-0560">Oxidoreductase</keyword>
<keyword evidence="14" id="KW-1185">Reference proteome</keyword>
<dbReference type="PROSITE" id="PS01064">
    <property type="entry name" value="PYRIDOX_OXIDASE"/>
    <property type="match status" value="1"/>
</dbReference>
<dbReference type="GeneID" id="105360219"/>
<name>A0AAJ6VLD8_9HYME</name>
<dbReference type="InterPro" id="IPR012349">
    <property type="entry name" value="Split_barrel_FMN-bd"/>
</dbReference>
<dbReference type="InterPro" id="IPR000659">
    <property type="entry name" value="Pyridox_Oxase"/>
</dbReference>
<dbReference type="GO" id="GO:0008615">
    <property type="term" value="P:pyridoxine biosynthetic process"/>
    <property type="evidence" value="ECO:0007669"/>
    <property type="project" value="UniProtKB-KW"/>
</dbReference>
<dbReference type="InterPro" id="IPR019576">
    <property type="entry name" value="Pyridoxamine_oxidase_dimer_C"/>
</dbReference>
<dbReference type="InterPro" id="IPR019740">
    <property type="entry name" value="Pyridox_Oxase_CS"/>
</dbReference>
<evidence type="ECO:0000256" key="9">
    <source>
        <dbReference type="ARBA" id="ARBA00022643"/>
    </source>
</evidence>
<evidence type="ECO:0000256" key="2">
    <source>
        <dbReference type="ARBA" id="ARBA00003691"/>
    </source>
</evidence>
<evidence type="ECO:0000259" key="12">
    <source>
        <dbReference type="Pfam" id="PF01243"/>
    </source>
</evidence>
<dbReference type="PANTHER" id="PTHR10851">
    <property type="entry name" value="PYRIDOXINE-5-PHOSPHATE OXIDASE"/>
    <property type="match status" value="1"/>
</dbReference>
<evidence type="ECO:0000313" key="14">
    <source>
        <dbReference type="Proteomes" id="UP000695007"/>
    </source>
</evidence>
<dbReference type="SUPFAM" id="SSF50475">
    <property type="entry name" value="FMN-binding split barrel"/>
    <property type="match status" value="1"/>
</dbReference>
<evidence type="ECO:0000259" key="13">
    <source>
        <dbReference type="Pfam" id="PF10590"/>
    </source>
</evidence>
<dbReference type="EC" id="1.4.3.5" evidence="7"/>
<proteinExistence type="inferred from homology"/>
<comment type="subunit">
    <text evidence="6">Homodimer.</text>
</comment>
<gene>
    <name evidence="15" type="primary">LOC105360219</name>
</gene>
<comment type="cofactor">
    <cofactor evidence="1">
        <name>FMN</name>
        <dbReference type="ChEBI" id="CHEBI:58210"/>
    </cofactor>
</comment>
<accession>A0AAJ6VLD8</accession>
<evidence type="ECO:0000313" key="15">
    <source>
        <dbReference type="RefSeq" id="XP_011495365.1"/>
    </source>
</evidence>
<evidence type="ECO:0000256" key="4">
    <source>
        <dbReference type="ARBA" id="ARBA00005037"/>
    </source>
</evidence>
<dbReference type="FunFam" id="2.30.110.10:FF:000005">
    <property type="entry name" value="NAD(P)H-hydrate epimerase"/>
    <property type="match status" value="1"/>
</dbReference>
<dbReference type="InterPro" id="IPR011576">
    <property type="entry name" value="Pyridox_Oxase_N"/>
</dbReference>
<evidence type="ECO:0000256" key="3">
    <source>
        <dbReference type="ARBA" id="ARBA00004738"/>
    </source>
</evidence>
<evidence type="ECO:0000256" key="1">
    <source>
        <dbReference type="ARBA" id="ARBA00001917"/>
    </source>
</evidence>
<feature type="domain" description="Pyridoxine 5'-phosphate oxidase dimerisation C-terminal" evidence="13">
    <location>
        <begin position="191"/>
        <end position="245"/>
    </location>
</feature>
<dbReference type="GO" id="GO:0010181">
    <property type="term" value="F:FMN binding"/>
    <property type="evidence" value="ECO:0007669"/>
    <property type="project" value="InterPro"/>
</dbReference>
<dbReference type="Gene3D" id="2.30.110.10">
    <property type="entry name" value="Electron Transport, Fmn-binding Protein, Chain A"/>
    <property type="match status" value="1"/>
</dbReference>
<dbReference type="KEGG" id="csol:105360219"/>
<sequence length="245" mass="28304">MANFAKKDSNRNSHTCNVDIGDMRIKYKDKSETFTEDQLVSKDPLQQFKAWFEIACKTSTINEPNAVLLGTATKDGKPSVRPVLLKGFSSDGFKFYTNYESRKAQELAENPCAALTFFWDPLCRTVRIEGTVTKTSIEDSDQYFNTRPYYSQIGSLSSKQSTVIPNREFLIIKEKELQKQFPNNVKRPDWWGGYIVVPKSIEFWQGQSDRLHDRIKFRRLKVGEKPDNILVHQGDNGWVYERLSP</sequence>
<comment type="similarity">
    <text evidence="5">Belongs to the pyridoxamine 5'-phosphate oxidase family.</text>
</comment>
<evidence type="ECO:0000256" key="11">
    <source>
        <dbReference type="ARBA" id="ARBA00023096"/>
    </source>
</evidence>
<protein>
    <recommendedName>
        <fullName evidence="7">pyridoxal 5'-phosphate synthase</fullName>
        <ecNumber evidence="7">1.4.3.5</ecNumber>
    </recommendedName>
</protein>
<dbReference type="HAMAP" id="MF_01629">
    <property type="entry name" value="PdxH"/>
    <property type="match status" value="1"/>
</dbReference>
<dbReference type="Proteomes" id="UP000695007">
    <property type="component" value="Unplaced"/>
</dbReference>
<dbReference type="NCBIfam" id="NF004231">
    <property type="entry name" value="PRK05679.1"/>
    <property type="match status" value="1"/>
</dbReference>
<comment type="function">
    <text evidence="2">Catalyzes the oxidation of either pyridoxine 5'-phosphate (PNP) or pyridoxamine 5'-phosphate (PMP) into pyridoxal 5'-phosphate (PLP).</text>
</comment>
<dbReference type="GO" id="GO:0004733">
    <property type="term" value="F:pyridoxamine phosphate oxidase activity"/>
    <property type="evidence" value="ECO:0007669"/>
    <property type="project" value="UniProtKB-EC"/>
</dbReference>
<comment type="pathway">
    <text evidence="3">Cofactor metabolism; pyridoxal 5'-phosphate salvage; pyridoxal 5'-phosphate from pyridoxamine 5'-phosphate: step 1/1.</text>
</comment>
<organism evidence="14 15">
    <name type="scientific">Ceratosolen solmsi marchali</name>
    <dbReference type="NCBI Taxonomy" id="326594"/>
    <lineage>
        <taxon>Eukaryota</taxon>
        <taxon>Metazoa</taxon>
        <taxon>Ecdysozoa</taxon>
        <taxon>Arthropoda</taxon>
        <taxon>Hexapoda</taxon>
        <taxon>Insecta</taxon>
        <taxon>Pterygota</taxon>
        <taxon>Neoptera</taxon>
        <taxon>Endopterygota</taxon>
        <taxon>Hymenoptera</taxon>
        <taxon>Apocrita</taxon>
        <taxon>Proctotrupomorpha</taxon>
        <taxon>Chalcidoidea</taxon>
        <taxon>Agaonidae</taxon>
        <taxon>Agaoninae</taxon>
        <taxon>Ceratosolen</taxon>
    </lineage>
</organism>
<dbReference type="AlphaFoldDB" id="A0AAJ6VLD8"/>
<keyword evidence="8" id="KW-0285">Flavoprotein</keyword>
<evidence type="ECO:0000256" key="7">
    <source>
        <dbReference type="ARBA" id="ARBA00012801"/>
    </source>
</evidence>
<dbReference type="RefSeq" id="XP_011495365.1">
    <property type="nucleotide sequence ID" value="XM_011497063.1"/>
</dbReference>
<keyword evidence="11" id="KW-0664">Pyridoxine biosynthesis</keyword>
<dbReference type="PANTHER" id="PTHR10851:SF0">
    <property type="entry name" value="PYRIDOXINE-5'-PHOSPHATE OXIDASE"/>
    <property type="match status" value="1"/>
</dbReference>
<evidence type="ECO:0000256" key="5">
    <source>
        <dbReference type="ARBA" id="ARBA00007301"/>
    </source>
</evidence>